<dbReference type="InterPro" id="IPR052744">
    <property type="entry name" value="GPAT/DAPAT"/>
</dbReference>
<organism evidence="3 4">
    <name type="scientific">Paraglomus brasilianum</name>
    <dbReference type="NCBI Taxonomy" id="144538"/>
    <lineage>
        <taxon>Eukaryota</taxon>
        <taxon>Fungi</taxon>
        <taxon>Fungi incertae sedis</taxon>
        <taxon>Mucoromycota</taxon>
        <taxon>Glomeromycotina</taxon>
        <taxon>Glomeromycetes</taxon>
        <taxon>Paraglomerales</taxon>
        <taxon>Paraglomeraceae</taxon>
        <taxon>Paraglomus</taxon>
    </lineage>
</organism>
<name>A0A9N9CA79_9GLOM</name>
<feature type="transmembrane region" description="Helical" evidence="1">
    <location>
        <begin position="346"/>
        <end position="365"/>
    </location>
</feature>
<sequence length="440" mass="50085">MIVDPAIFAYTFPHKRKLHFWAKNSLFKNPHAAKILKSSGVVPVDRTTKNNKALFASTFEVLKLGEVVAVFPEGTSHSGSKLLDLKDGTSWAALEYAKYISENSESDDDSHEIKRQATPAPVVISPLGITYVQKSKYRSLVVAEYGPPIDVMPYLDDFIKDARTTVKRLTRRIETEMYKLTINASDWETMNAAVMSRRLMFSDDRDVALEDFVKITQSLINFYSTDSADNVDKLKSRLNQYKTALDDLSLSDTDIARYQERDINIPGAGYTLFAHVFKCIIQLPFFLPGLAFHWPIYVVGKLSAKYEKYEESRAQNKIMLGLIWLILSYTIMFFAVWLLLFFTPLGAVLAGAVVFIFAWYHVILVDSHYDTFKDVVSSYRLLAALASGKGSTSHEQVEGLVLTRRQCLYDLSNICDKYALKSDDLRYVMDYYNQVKSEKL</sequence>
<feature type="transmembrane region" description="Helical" evidence="1">
    <location>
        <begin position="280"/>
        <end position="299"/>
    </location>
</feature>
<dbReference type="SUPFAM" id="SSF69593">
    <property type="entry name" value="Glycerol-3-phosphate (1)-acyltransferase"/>
    <property type="match status" value="1"/>
</dbReference>
<dbReference type="EMBL" id="CAJVPI010001075">
    <property type="protein sequence ID" value="CAG8592938.1"/>
    <property type="molecule type" value="Genomic_DNA"/>
</dbReference>
<gene>
    <name evidence="3" type="ORF">PBRASI_LOCUS7222</name>
</gene>
<dbReference type="PANTHER" id="PTHR31605">
    <property type="entry name" value="GLYCEROL-3-PHOSPHATE O-ACYLTRANSFERASE 1"/>
    <property type="match status" value="1"/>
</dbReference>
<dbReference type="GO" id="GO:0008654">
    <property type="term" value="P:phospholipid biosynthetic process"/>
    <property type="evidence" value="ECO:0007669"/>
    <property type="project" value="TreeGrafter"/>
</dbReference>
<dbReference type="Proteomes" id="UP000789739">
    <property type="component" value="Unassembled WGS sequence"/>
</dbReference>
<dbReference type="GO" id="GO:0004366">
    <property type="term" value="F:glycerol-3-phosphate O-acyltransferase activity"/>
    <property type="evidence" value="ECO:0007669"/>
    <property type="project" value="TreeGrafter"/>
</dbReference>
<comment type="caution">
    <text evidence="3">The sequence shown here is derived from an EMBL/GenBank/DDBJ whole genome shotgun (WGS) entry which is preliminary data.</text>
</comment>
<dbReference type="AlphaFoldDB" id="A0A9N9CA79"/>
<keyword evidence="1" id="KW-0472">Membrane</keyword>
<dbReference type="SMART" id="SM00563">
    <property type="entry name" value="PlsC"/>
    <property type="match status" value="1"/>
</dbReference>
<dbReference type="Pfam" id="PF01553">
    <property type="entry name" value="Acyltransferase"/>
    <property type="match status" value="1"/>
</dbReference>
<proteinExistence type="predicted"/>
<keyword evidence="1" id="KW-1133">Transmembrane helix</keyword>
<dbReference type="PANTHER" id="PTHR31605:SF0">
    <property type="entry name" value="GLYCEROL-3-PHOSPHATE O-ACYLTRANSFERASE 1"/>
    <property type="match status" value="1"/>
</dbReference>
<dbReference type="GO" id="GO:0016287">
    <property type="term" value="F:glycerone-phosphate O-acyltransferase activity"/>
    <property type="evidence" value="ECO:0007669"/>
    <property type="project" value="TreeGrafter"/>
</dbReference>
<evidence type="ECO:0000313" key="4">
    <source>
        <dbReference type="Proteomes" id="UP000789739"/>
    </source>
</evidence>
<evidence type="ECO:0000313" key="3">
    <source>
        <dbReference type="EMBL" id="CAG8592938.1"/>
    </source>
</evidence>
<reference evidence="3" key="1">
    <citation type="submission" date="2021-06" db="EMBL/GenBank/DDBJ databases">
        <authorList>
            <person name="Kallberg Y."/>
            <person name="Tangrot J."/>
            <person name="Rosling A."/>
        </authorList>
    </citation>
    <scope>NUCLEOTIDE SEQUENCE</scope>
    <source>
        <strain evidence="3">BR232B</strain>
    </source>
</reference>
<feature type="domain" description="Phospholipid/glycerol acyltransferase" evidence="2">
    <location>
        <begin position="1"/>
        <end position="132"/>
    </location>
</feature>
<accession>A0A9N9CA79</accession>
<protein>
    <submittedName>
        <fullName evidence="3">2967_t:CDS:1</fullName>
    </submittedName>
</protein>
<keyword evidence="1" id="KW-0812">Transmembrane</keyword>
<keyword evidence="4" id="KW-1185">Reference proteome</keyword>
<evidence type="ECO:0000256" key="1">
    <source>
        <dbReference type="SAM" id="Phobius"/>
    </source>
</evidence>
<dbReference type="OrthoDB" id="5567124at2759"/>
<evidence type="ECO:0000259" key="2">
    <source>
        <dbReference type="SMART" id="SM00563"/>
    </source>
</evidence>
<feature type="transmembrane region" description="Helical" evidence="1">
    <location>
        <begin position="320"/>
        <end position="340"/>
    </location>
</feature>
<dbReference type="InterPro" id="IPR002123">
    <property type="entry name" value="Plipid/glycerol_acylTrfase"/>
</dbReference>